<organism evidence="2 3">
    <name type="scientific">Marinobacter confluentis</name>
    <dbReference type="NCBI Taxonomy" id="1697557"/>
    <lineage>
        <taxon>Bacteria</taxon>
        <taxon>Pseudomonadati</taxon>
        <taxon>Pseudomonadota</taxon>
        <taxon>Gammaproteobacteria</taxon>
        <taxon>Pseudomonadales</taxon>
        <taxon>Marinobacteraceae</taxon>
        <taxon>Marinobacter</taxon>
    </lineage>
</organism>
<gene>
    <name evidence="2" type="ORF">E5Q11_16000</name>
</gene>
<protein>
    <submittedName>
        <fullName evidence="2">GNAT family N-acetyltransferase</fullName>
    </submittedName>
</protein>
<dbReference type="Gene3D" id="3.40.630.30">
    <property type="match status" value="1"/>
</dbReference>
<dbReference type="InterPro" id="IPR000182">
    <property type="entry name" value="GNAT_dom"/>
</dbReference>
<dbReference type="OrthoDB" id="5197788at2"/>
<name>A0A4Z1C589_9GAMM</name>
<dbReference type="AlphaFoldDB" id="A0A4Z1C589"/>
<dbReference type="NCBIfam" id="NF040501">
    <property type="entry name" value="resist_ArsN2"/>
    <property type="match status" value="1"/>
</dbReference>
<feature type="domain" description="N-acetyltransferase" evidence="1">
    <location>
        <begin position="1"/>
        <end position="127"/>
    </location>
</feature>
<dbReference type="GO" id="GO:0016747">
    <property type="term" value="F:acyltransferase activity, transferring groups other than amino-acyl groups"/>
    <property type="evidence" value="ECO:0007669"/>
    <property type="project" value="InterPro"/>
</dbReference>
<reference evidence="2 3" key="1">
    <citation type="submission" date="2019-04" db="EMBL/GenBank/DDBJ databases">
        <authorList>
            <person name="Park S."/>
            <person name="Yoon J.-H."/>
        </authorList>
    </citation>
    <scope>NUCLEOTIDE SEQUENCE [LARGE SCALE GENOMIC DNA]</scope>
    <source>
        <strain evidence="2 3">HJM-18</strain>
    </source>
</reference>
<dbReference type="SUPFAM" id="SSF55729">
    <property type="entry name" value="Acyl-CoA N-acyltransferases (Nat)"/>
    <property type="match status" value="1"/>
</dbReference>
<dbReference type="InterPro" id="IPR016181">
    <property type="entry name" value="Acyl_CoA_acyltransferase"/>
</dbReference>
<keyword evidence="3" id="KW-1185">Reference proteome</keyword>
<sequence>MKIIPIEPDHALVELLKRSGLPTSDINQPGSIYFFGCHQSGRLIGSVGIEICDTVAMLRSLATHEDVRKSGFGQALVKHAELNASLMEIEALYLLTTTAADFFSRLGYQHLCRQHAPAAIRETNQFSDLCPSTSSFMRKLL</sequence>
<keyword evidence="2" id="KW-0808">Transferase</keyword>
<evidence type="ECO:0000259" key="1">
    <source>
        <dbReference type="PROSITE" id="PS51186"/>
    </source>
</evidence>
<dbReference type="Proteomes" id="UP000298325">
    <property type="component" value="Unassembled WGS sequence"/>
</dbReference>
<accession>A0A4Z1C589</accession>
<evidence type="ECO:0000313" key="3">
    <source>
        <dbReference type="Proteomes" id="UP000298325"/>
    </source>
</evidence>
<dbReference type="EMBL" id="SRPF01000006">
    <property type="protein sequence ID" value="TGN38331.1"/>
    <property type="molecule type" value="Genomic_DNA"/>
</dbReference>
<dbReference type="PROSITE" id="PS51186">
    <property type="entry name" value="GNAT"/>
    <property type="match status" value="1"/>
</dbReference>
<proteinExistence type="predicted"/>
<dbReference type="Pfam" id="PF13508">
    <property type="entry name" value="Acetyltransf_7"/>
    <property type="match status" value="1"/>
</dbReference>
<comment type="caution">
    <text evidence="2">The sequence shown here is derived from an EMBL/GenBank/DDBJ whole genome shotgun (WGS) entry which is preliminary data.</text>
</comment>
<dbReference type="CDD" id="cd04301">
    <property type="entry name" value="NAT_SF"/>
    <property type="match status" value="1"/>
</dbReference>
<evidence type="ECO:0000313" key="2">
    <source>
        <dbReference type="EMBL" id="TGN38331.1"/>
    </source>
</evidence>
<dbReference type="RefSeq" id="WP_135804459.1">
    <property type="nucleotide sequence ID" value="NZ_SRPF01000006.1"/>
</dbReference>